<comment type="caution">
    <text evidence="3">The sequence shown here is derived from an EMBL/GenBank/DDBJ whole genome shotgun (WGS) entry which is preliminary data.</text>
</comment>
<evidence type="ECO:0000313" key="3">
    <source>
        <dbReference type="EMBL" id="MBE1564667.1"/>
    </source>
</evidence>
<keyword evidence="1" id="KW-0472">Membrane</keyword>
<protein>
    <submittedName>
        <fullName evidence="3">DNA-binding SARP family transcriptional activator</fullName>
    </submittedName>
</protein>
<feature type="domain" description="Bacterial transcriptional activator" evidence="2">
    <location>
        <begin position="98"/>
        <end position="239"/>
    </location>
</feature>
<dbReference type="Pfam" id="PF03704">
    <property type="entry name" value="BTAD"/>
    <property type="match status" value="1"/>
</dbReference>
<keyword evidence="1" id="KW-0812">Transmembrane</keyword>
<accession>A0ABR9KRL9</accession>
<dbReference type="Gene3D" id="1.25.40.10">
    <property type="entry name" value="Tetratricopeptide repeat domain"/>
    <property type="match status" value="1"/>
</dbReference>
<reference evidence="3 4" key="1">
    <citation type="submission" date="2020-10" db="EMBL/GenBank/DDBJ databases">
        <title>Sequencing the genomes of 1000 actinobacteria strains.</title>
        <authorList>
            <person name="Klenk H.-P."/>
        </authorList>
    </citation>
    <scope>NUCLEOTIDE SEQUENCE [LARGE SCALE GENOMIC DNA]</scope>
    <source>
        <strain evidence="3 4">DSM 43748</strain>
    </source>
</reference>
<dbReference type="SMART" id="SM01043">
    <property type="entry name" value="BTAD"/>
    <property type="match status" value="1"/>
</dbReference>
<name>A0ABR9KRL9_9ACTN</name>
<dbReference type="Gene3D" id="1.10.10.10">
    <property type="entry name" value="Winged helix-like DNA-binding domain superfamily/Winged helix DNA-binding domain"/>
    <property type="match status" value="1"/>
</dbReference>
<keyword evidence="3" id="KW-0238">DNA-binding</keyword>
<feature type="transmembrane region" description="Helical" evidence="1">
    <location>
        <begin position="255"/>
        <end position="275"/>
    </location>
</feature>
<dbReference type="InterPro" id="IPR051677">
    <property type="entry name" value="AfsR-DnrI-RedD_regulator"/>
</dbReference>
<dbReference type="EMBL" id="JADBEF010000001">
    <property type="protein sequence ID" value="MBE1564667.1"/>
    <property type="molecule type" value="Genomic_DNA"/>
</dbReference>
<keyword evidence="4" id="KW-1185">Reference proteome</keyword>
<proteinExistence type="predicted"/>
<dbReference type="RefSeq" id="WP_192778999.1">
    <property type="nucleotide sequence ID" value="NZ_BAAASY010000009.1"/>
</dbReference>
<keyword evidence="1" id="KW-1133">Transmembrane helix</keyword>
<dbReference type="InterPro" id="IPR005158">
    <property type="entry name" value="BTAD"/>
</dbReference>
<dbReference type="Proteomes" id="UP000661607">
    <property type="component" value="Unassembled WGS sequence"/>
</dbReference>
<gene>
    <name evidence="3" type="ORF">H4W81_007446</name>
</gene>
<feature type="transmembrane region" description="Helical" evidence="1">
    <location>
        <begin position="287"/>
        <end position="306"/>
    </location>
</feature>
<evidence type="ECO:0000256" key="1">
    <source>
        <dbReference type="SAM" id="Phobius"/>
    </source>
</evidence>
<dbReference type="SUPFAM" id="SSF48452">
    <property type="entry name" value="TPR-like"/>
    <property type="match status" value="1"/>
</dbReference>
<sequence length="346" mass="37470">MESSYRSPLRVDLLGGFRLQAGNDQVTLSNGAERLLAFVALCRPRVPRNLIAGTLWPNAPERRAAASLRSALARLNGAGRQMLDVGATEIRLSPDTEVDIDHARSLAHRILDRDAPTRDDDLSPAAVSVLSSSLLPGWYDDWVLVTAEEWHQQRLHALEALAADFVRAGRHADAVAAATVAVHADPLRESACAALIQAHLAEGNQAEALHHFKRYEQRLQSELRLQPTPRLRALVADLQTAGRQAIRSPTMPNELLLAALGVGSVALVAGGIQSGGNRAWRHLGRPVTMALVGAGFMASAAVVALADLPDSELLPPARALRLHVHREAMVPGGRRPWRRRSWVGAR</sequence>
<dbReference type="GO" id="GO:0003677">
    <property type="term" value="F:DNA binding"/>
    <property type="evidence" value="ECO:0007669"/>
    <property type="project" value="UniProtKB-KW"/>
</dbReference>
<dbReference type="InterPro" id="IPR036388">
    <property type="entry name" value="WH-like_DNA-bd_sf"/>
</dbReference>
<evidence type="ECO:0000259" key="2">
    <source>
        <dbReference type="SMART" id="SM01043"/>
    </source>
</evidence>
<dbReference type="InterPro" id="IPR011990">
    <property type="entry name" value="TPR-like_helical_dom_sf"/>
</dbReference>
<evidence type="ECO:0000313" key="4">
    <source>
        <dbReference type="Proteomes" id="UP000661607"/>
    </source>
</evidence>
<organism evidence="3 4">
    <name type="scientific">Nonomuraea africana</name>
    <dbReference type="NCBI Taxonomy" id="46171"/>
    <lineage>
        <taxon>Bacteria</taxon>
        <taxon>Bacillati</taxon>
        <taxon>Actinomycetota</taxon>
        <taxon>Actinomycetes</taxon>
        <taxon>Streptosporangiales</taxon>
        <taxon>Streptosporangiaceae</taxon>
        <taxon>Nonomuraea</taxon>
    </lineage>
</organism>
<dbReference type="PANTHER" id="PTHR35807">
    <property type="entry name" value="TRANSCRIPTIONAL REGULATOR REDD-RELATED"/>
    <property type="match status" value="1"/>
</dbReference>